<keyword evidence="1" id="KW-0472">Membrane</keyword>
<gene>
    <name evidence="3" type="ORF">SAMN05421753_12210</name>
</gene>
<evidence type="ECO:0000259" key="2">
    <source>
        <dbReference type="Pfam" id="PF07596"/>
    </source>
</evidence>
<dbReference type="RefSeq" id="WP_092056299.1">
    <property type="nucleotide sequence ID" value="NZ_FOQD01000022.1"/>
</dbReference>
<organism evidence="3 4">
    <name type="scientific">Planctomicrobium piriforme</name>
    <dbReference type="NCBI Taxonomy" id="1576369"/>
    <lineage>
        <taxon>Bacteria</taxon>
        <taxon>Pseudomonadati</taxon>
        <taxon>Planctomycetota</taxon>
        <taxon>Planctomycetia</taxon>
        <taxon>Planctomycetales</taxon>
        <taxon>Planctomycetaceae</taxon>
        <taxon>Planctomicrobium</taxon>
    </lineage>
</organism>
<dbReference type="OrthoDB" id="280382at2"/>
<dbReference type="Pfam" id="PF07963">
    <property type="entry name" value="N_methyl"/>
    <property type="match status" value="1"/>
</dbReference>
<dbReference type="EMBL" id="FOQD01000022">
    <property type="protein sequence ID" value="SFJ50223.1"/>
    <property type="molecule type" value="Genomic_DNA"/>
</dbReference>
<keyword evidence="1" id="KW-0812">Transmembrane</keyword>
<keyword evidence="4" id="KW-1185">Reference proteome</keyword>
<protein>
    <submittedName>
        <fullName evidence="3">Prepilin-type N-terminal cleavage/methylation domain-containing protein</fullName>
    </submittedName>
</protein>
<evidence type="ECO:0000256" key="1">
    <source>
        <dbReference type="SAM" id="Phobius"/>
    </source>
</evidence>
<dbReference type="Proteomes" id="UP000199518">
    <property type="component" value="Unassembled WGS sequence"/>
</dbReference>
<accession>A0A1I3RUI1</accession>
<feature type="transmembrane region" description="Helical" evidence="1">
    <location>
        <begin position="7"/>
        <end position="31"/>
    </location>
</feature>
<dbReference type="NCBIfam" id="TIGR04294">
    <property type="entry name" value="pre_pil_HX9DG"/>
    <property type="match status" value="1"/>
</dbReference>
<evidence type="ECO:0000313" key="4">
    <source>
        <dbReference type="Proteomes" id="UP000199518"/>
    </source>
</evidence>
<dbReference type="AlphaFoldDB" id="A0A1I3RUI1"/>
<dbReference type="InterPro" id="IPR011453">
    <property type="entry name" value="DUF1559"/>
</dbReference>
<dbReference type="SUPFAM" id="SSF54523">
    <property type="entry name" value="Pili subunits"/>
    <property type="match status" value="1"/>
</dbReference>
<dbReference type="Gene3D" id="3.30.700.10">
    <property type="entry name" value="Glycoprotein, Type 4 Pilin"/>
    <property type="match status" value="1"/>
</dbReference>
<dbReference type="PANTHER" id="PTHR30093">
    <property type="entry name" value="GENERAL SECRETION PATHWAY PROTEIN G"/>
    <property type="match status" value="1"/>
</dbReference>
<feature type="domain" description="DUF1559" evidence="2">
    <location>
        <begin position="32"/>
        <end position="318"/>
    </location>
</feature>
<dbReference type="InterPro" id="IPR027558">
    <property type="entry name" value="Pre_pil_HX9DG_C"/>
</dbReference>
<evidence type="ECO:0000313" key="3">
    <source>
        <dbReference type="EMBL" id="SFJ50223.1"/>
    </source>
</evidence>
<dbReference type="NCBIfam" id="TIGR02532">
    <property type="entry name" value="IV_pilin_GFxxxE"/>
    <property type="match status" value="1"/>
</dbReference>
<dbReference type="InterPro" id="IPR012902">
    <property type="entry name" value="N_methyl_site"/>
</dbReference>
<dbReference type="InterPro" id="IPR045584">
    <property type="entry name" value="Pilin-like"/>
</dbReference>
<keyword evidence="1" id="KW-1133">Transmembrane helix</keyword>
<dbReference type="STRING" id="1576369.SAMN05421753_12210"/>
<proteinExistence type="predicted"/>
<dbReference type="Pfam" id="PF07596">
    <property type="entry name" value="SBP_bac_10"/>
    <property type="match status" value="1"/>
</dbReference>
<name>A0A1I3RUI1_9PLAN</name>
<sequence length="339" mass="35405">MRRAGNGFTLIELLVVVAIIAVLMALLLPAVQQVREAARRSQCKNNLKQIGLALHNYLDTFSRFPIGARSQKGATASMGFSWMVGLLPYIEQSALYNSLDHNLMNSGIAAVNATAAASANLDTFLCPSSVLDPRVVVTAAGSNLVLMPHYSGISGASLAGIAGYDDADFTESRTNTCCIDSSSLNKGIISGGGMLIPNRSVRMSELSDGSSNTLAIGEISASISRTGMSLLRIDSGYPTGWMAGTISTGTPPNYRGATATTPFISMNLTTIRYPIGTTNGSLNGVDSKGGPNNPLHSSHTGGCHGLLADGSVRFLSANMALVQVKRLATRDDGSPIGDF</sequence>
<reference evidence="4" key="1">
    <citation type="submission" date="2016-10" db="EMBL/GenBank/DDBJ databases">
        <authorList>
            <person name="Varghese N."/>
            <person name="Submissions S."/>
        </authorList>
    </citation>
    <scope>NUCLEOTIDE SEQUENCE [LARGE SCALE GENOMIC DNA]</scope>
    <source>
        <strain evidence="4">DSM 26348</strain>
    </source>
</reference>
<dbReference type="PANTHER" id="PTHR30093:SF2">
    <property type="entry name" value="TYPE II SECRETION SYSTEM PROTEIN H"/>
    <property type="match status" value="1"/>
</dbReference>